<dbReference type="SUPFAM" id="SSF101478">
    <property type="entry name" value="ADP-ribosylglycohydrolase"/>
    <property type="match status" value="1"/>
</dbReference>
<evidence type="ECO:0000313" key="2">
    <source>
        <dbReference type="Proteomes" id="UP001501599"/>
    </source>
</evidence>
<dbReference type="EMBL" id="BAAAQT010000005">
    <property type="protein sequence ID" value="GAA2172895.1"/>
    <property type="molecule type" value="Genomic_DNA"/>
</dbReference>
<protein>
    <submittedName>
        <fullName evidence="1">ADP-ribosylglycohydrolase family protein</fullName>
    </submittedName>
</protein>
<keyword evidence="2" id="KW-1185">Reference proteome</keyword>
<reference evidence="2" key="1">
    <citation type="journal article" date="2019" name="Int. J. Syst. Evol. Microbiol.">
        <title>The Global Catalogue of Microorganisms (GCM) 10K type strain sequencing project: providing services to taxonomists for standard genome sequencing and annotation.</title>
        <authorList>
            <consortium name="The Broad Institute Genomics Platform"/>
            <consortium name="The Broad Institute Genome Sequencing Center for Infectious Disease"/>
            <person name="Wu L."/>
            <person name="Ma J."/>
        </authorList>
    </citation>
    <scope>NUCLEOTIDE SEQUENCE [LARGE SCALE GENOMIC DNA]</scope>
    <source>
        <strain evidence="2">JCM 16026</strain>
    </source>
</reference>
<dbReference type="InterPro" id="IPR005502">
    <property type="entry name" value="Ribosyl_crysJ1"/>
</dbReference>
<dbReference type="Gene3D" id="1.10.4080.10">
    <property type="entry name" value="ADP-ribosylation/Crystallin J1"/>
    <property type="match status" value="1"/>
</dbReference>
<evidence type="ECO:0000313" key="1">
    <source>
        <dbReference type="EMBL" id="GAA2172895.1"/>
    </source>
</evidence>
<name>A0ABP5MIQ4_9MICO</name>
<accession>A0ABP5MIQ4</accession>
<dbReference type="Pfam" id="PF03747">
    <property type="entry name" value="ADP_ribosyl_GH"/>
    <property type="match status" value="1"/>
</dbReference>
<dbReference type="Proteomes" id="UP001501599">
    <property type="component" value="Unassembled WGS sequence"/>
</dbReference>
<comment type="caution">
    <text evidence="1">The sequence shown here is derived from an EMBL/GenBank/DDBJ whole genome shotgun (WGS) entry which is preliminary data.</text>
</comment>
<gene>
    <name evidence="1" type="ORF">GCM10009846_12640</name>
</gene>
<sequence>MLRLSWTQPEDLAAHALAAARLDGVDVADLERDLVEAGGSLEAPVSGASPHRAGDALRAVARRVTDEACARPRPSALVDAEPDDWPSMALAPMALPVADGLADRLRGAWLGRAIGCLVGKPVEKIPREGIRAIAEATGRWPVRGYFTEAGLPEDVAAAWPWNRRSRPTSLDGVIDGMPEDDDLNFAVLALVAQERHGDALGVDDVAALWLEQLPAGRIFTAERIALRNLLAGAEPDEAAVPGNPFVDWIGALIRADAYGWAHPGDPATAARLAVTDARLTHRRAGVHGAALMAGAASAAVAGGSMREALEAGLACVPPASRVADAVRLGLELADADLDDEAALDVLHERYGHLHWVHVLHNVAVVAFAAVRGADDLARAVGIAVAAGWDTDSAGASVGGLVGAQGMAAIPAHLAAPIHGVYRTTLAGFDGVRFEALAERTHALAAGTAA</sequence>
<dbReference type="RefSeq" id="WP_344341712.1">
    <property type="nucleotide sequence ID" value="NZ_BAAAQT010000005.1"/>
</dbReference>
<proteinExistence type="predicted"/>
<organism evidence="1 2">
    <name type="scientific">Agrococcus versicolor</name>
    <dbReference type="NCBI Taxonomy" id="501482"/>
    <lineage>
        <taxon>Bacteria</taxon>
        <taxon>Bacillati</taxon>
        <taxon>Actinomycetota</taxon>
        <taxon>Actinomycetes</taxon>
        <taxon>Micrococcales</taxon>
        <taxon>Microbacteriaceae</taxon>
        <taxon>Agrococcus</taxon>
    </lineage>
</organism>
<dbReference type="InterPro" id="IPR036705">
    <property type="entry name" value="Ribosyl_crysJ1_sf"/>
</dbReference>